<dbReference type="EMBL" id="QICH01000001">
    <property type="protein sequence ID" value="PXF64303.1"/>
    <property type="molecule type" value="Genomic_DNA"/>
</dbReference>
<dbReference type="AlphaFoldDB" id="A0A318D629"/>
<dbReference type="SUPFAM" id="SSF89807">
    <property type="entry name" value="Dodecin-like"/>
    <property type="match status" value="1"/>
</dbReference>
<accession>A0A318D629</accession>
<keyword evidence="2" id="KW-1185">Reference proteome</keyword>
<comment type="caution">
    <text evidence="1">The sequence shown here is derived from an EMBL/GenBank/DDBJ whole genome shotgun (WGS) entry which is preliminary data.</text>
</comment>
<evidence type="ECO:0000313" key="1">
    <source>
        <dbReference type="EMBL" id="PXF64303.1"/>
    </source>
</evidence>
<organism evidence="1 2">
    <name type="scientific">Kangiella spongicola</name>
    <dbReference type="NCBI Taxonomy" id="796379"/>
    <lineage>
        <taxon>Bacteria</taxon>
        <taxon>Pseudomonadati</taxon>
        <taxon>Pseudomonadota</taxon>
        <taxon>Gammaproteobacteria</taxon>
        <taxon>Kangiellales</taxon>
        <taxon>Kangiellaceae</taxon>
        <taxon>Kangiella</taxon>
    </lineage>
</organism>
<dbReference type="Gene3D" id="3.30.1660.10">
    <property type="entry name" value="Flavin-binding protein dodecin"/>
    <property type="match status" value="1"/>
</dbReference>
<sequence length="67" mass="7505">MSIAKVTEIIVESEKSFEDAVVQGVRRANRTLDQVKAAWVKDQQAVIENGEVVGFRVTLKVTFILKD</sequence>
<dbReference type="PANTHER" id="PTHR39324">
    <property type="entry name" value="CALCIUM DODECIN"/>
    <property type="match status" value="1"/>
</dbReference>
<reference evidence="1 2" key="1">
    <citation type="submission" date="2018-05" db="EMBL/GenBank/DDBJ databases">
        <title>Kangiella spongicola genome sequence.</title>
        <authorList>
            <person name="Maclea K.S."/>
            <person name="Goen A.E."/>
            <person name="Kelley C."/>
            <person name="Underriner A."/>
            <person name="Silverwood T."/>
            <person name="Trachtenberg A.M."/>
        </authorList>
    </citation>
    <scope>NUCLEOTIDE SEQUENCE [LARGE SCALE GENOMIC DNA]</scope>
    <source>
        <strain evidence="1 2">ATCC BAA-2076</strain>
    </source>
</reference>
<gene>
    <name evidence="1" type="ORF">DL796_03970</name>
</gene>
<proteinExistence type="predicted"/>
<dbReference type="Pfam" id="PF07311">
    <property type="entry name" value="Dodecin"/>
    <property type="match status" value="1"/>
</dbReference>
<evidence type="ECO:0000313" key="2">
    <source>
        <dbReference type="Proteomes" id="UP000247689"/>
    </source>
</evidence>
<dbReference type="OrthoDB" id="9805449at2"/>
<dbReference type="Proteomes" id="UP000247689">
    <property type="component" value="Unassembled WGS sequence"/>
</dbReference>
<dbReference type="InterPro" id="IPR025543">
    <property type="entry name" value="Dodecin-like"/>
</dbReference>
<dbReference type="InterPro" id="IPR036694">
    <property type="entry name" value="Dodecin-like_sf"/>
</dbReference>
<dbReference type="PANTHER" id="PTHR39324:SF1">
    <property type="entry name" value="CALCIUM DODECIN"/>
    <property type="match status" value="1"/>
</dbReference>
<protein>
    <submittedName>
        <fullName evidence="1">Dodecin domain-containing protein</fullName>
    </submittedName>
</protein>
<dbReference type="InterPro" id="IPR009923">
    <property type="entry name" value="Dodecin"/>
</dbReference>
<dbReference type="RefSeq" id="WP_110200186.1">
    <property type="nucleotide sequence ID" value="NZ_QICH01000001.1"/>
</dbReference>
<name>A0A318D629_9GAMM</name>